<dbReference type="RefSeq" id="WP_002710515.1">
    <property type="nucleotide sequence ID" value="NZ_JH651384.1"/>
</dbReference>
<reference evidence="2" key="1">
    <citation type="journal article" date="2011" name="Stand. Genomic Sci.">
        <title>Genome sequence of the filamentous, gliding Thiothrix nivea neotype strain (JP2(T)).</title>
        <authorList>
            <person name="Lapidus A."/>
            <person name="Nolan M."/>
            <person name="Lucas S."/>
            <person name="Glavina Del Rio T."/>
            <person name="Tice H."/>
            <person name="Cheng J.F."/>
            <person name="Tapia R."/>
            <person name="Han C."/>
            <person name="Goodwin L."/>
            <person name="Pitluck S."/>
            <person name="Liolios K."/>
            <person name="Pagani I."/>
            <person name="Ivanova N."/>
            <person name="Huntemann M."/>
            <person name="Mavromatis K."/>
            <person name="Mikhailova N."/>
            <person name="Pati A."/>
            <person name="Chen A."/>
            <person name="Palaniappan K."/>
            <person name="Land M."/>
            <person name="Brambilla E.M."/>
            <person name="Rohde M."/>
            <person name="Abt B."/>
            <person name="Verbarg S."/>
            <person name="Goker M."/>
            <person name="Bristow J."/>
            <person name="Eisen J.A."/>
            <person name="Markowitz V."/>
            <person name="Hugenholtz P."/>
            <person name="Kyrpides N.C."/>
            <person name="Klenk H.P."/>
            <person name="Woyke T."/>
        </authorList>
    </citation>
    <scope>NUCLEOTIDE SEQUENCE [LARGE SCALE GENOMIC DNA]</scope>
    <source>
        <strain evidence="2">ATCC 35100 / DSM 5205 / JP2</strain>
    </source>
</reference>
<dbReference type="GO" id="GO:0006488">
    <property type="term" value="P:dolichol-linked oligosaccharide biosynthetic process"/>
    <property type="evidence" value="ECO:0007669"/>
    <property type="project" value="InterPro"/>
</dbReference>
<proteinExistence type="predicted"/>
<name>A0A656HJL4_THINJ</name>
<organism evidence="1 2">
    <name type="scientific">Thiothrix nivea (strain ATCC 35100 / DSM 5205 / JP2)</name>
    <dbReference type="NCBI Taxonomy" id="870187"/>
    <lineage>
        <taxon>Bacteria</taxon>
        <taxon>Pseudomonadati</taxon>
        <taxon>Pseudomonadota</taxon>
        <taxon>Gammaproteobacteria</taxon>
        <taxon>Thiotrichales</taxon>
        <taxon>Thiotrichaceae</taxon>
        <taxon>Thiothrix</taxon>
    </lineage>
</organism>
<keyword evidence="2" id="KW-1185">Reference proteome</keyword>
<dbReference type="Gene3D" id="3.40.50.2000">
    <property type="entry name" value="Glycogen Phosphorylase B"/>
    <property type="match status" value="1"/>
</dbReference>
<evidence type="ECO:0000313" key="2">
    <source>
        <dbReference type="Proteomes" id="UP000005317"/>
    </source>
</evidence>
<sequence length="166" mass="18015">MKETPSGLPLSGEGQTPKLLAISSPGGHWIQLTRLCKGLEDRYAIVYAMPAALFGASKALGEQKVYSVTDVSADDKWRLIPCSLQILYILLKERPKAILSTGAAPGAIAIWLGSFLGIRTIWVDSIANVKQLSKAGRLAQKRADVFLTQWEHLSDGHSILYKGAVL</sequence>
<dbReference type="AlphaFoldDB" id="A0A656HJL4"/>
<dbReference type="EMBL" id="JH651384">
    <property type="protein sequence ID" value="EIJ36647.1"/>
    <property type="molecule type" value="Genomic_DNA"/>
</dbReference>
<dbReference type="Proteomes" id="UP000005317">
    <property type="component" value="Unassembled WGS sequence"/>
</dbReference>
<dbReference type="InterPro" id="IPR013969">
    <property type="entry name" value="Oligosacch_biosynth_Alg14"/>
</dbReference>
<accession>A0A656HJL4</accession>
<dbReference type="OrthoDB" id="555447at2"/>
<protein>
    <submittedName>
        <fullName evidence="1">Oligosaccharide biosynthesis protein Alg14 like protein</fullName>
    </submittedName>
</protein>
<dbReference type="Pfam" id="PF08660">
    <property type="entry name" value="Alg14"/>
    <property type="match status" value="1"/>
</dbReference>
<gene>
    <name evidence="1" type="ORF">Thini_4155</name>
</gene>
<evidence type="ECO:0000313" key="1">
    <source>
        <dbReference type="EMBL" id="EIJ36647.1"/>
    </source>
</evidence>